<dbReference type="Proteomes" id="UP000756346">
    <property type="component" value="Unassembled WGS sequence"/>
</dbReference>
<dbReference type="InterPro" id="IPR007219">
    <property type="entry name" value="XnlR_reg_dom"/>
</dbReference>
<dbReference type="SMART" id="SM00066">
    <property type="entry name" value="GAL4"/>
    <property type="match status" value="1"/>
</dbReference>
<feature type="domain" description="Zn(2)-C6 fungal-type" evidence="7">
    <location>
        <begin position="14"/>
        <end position="47"/>
    </location>
</feature>
<evidence type="ECO:0000256" key="3">
    <source>
        <dbReference type="ARBA" id="ARBA00023125"/>
    </source>
</evidence>
<comment type="caution">
    <text evidence="8">The sequence shown here is derived from an EMBL/GenBank/DDBJ whole genome shotgun (WGS) entry which is preliminary data.</text>
</comment>
<evidence type="ECO:0000259" key="7">
    <source>
        <dbReference type="PROSITE" id="PS50048"/>
    </source>
</evidence>
<dbReference type="AlphaFoldDB" id="A0A9P8Y5G8"/>
<dbReference type="SMART" id="SM00906">
    <property type="entry name" value="Fungal_trans"/>
    <property type="match status" value="1"/>
</dbReference>
<dbReference type="InterPro" id="IPR036864">
    <property type="entry name" value="Zn2-C6_fun-type_DNA-bd_sf"/>
</dbReference>
<feature type="compositionally biased region" description="Low complexity" evidence="6">
    <location>
        <begin position="99"/>
        <end position="108"/>
    </location>
</feature>
<dbReference type="PROSITE" id="PS50048">
    <property type="entry name" value="ZN2_CY6_FUNGAL_2"/>
    <property type="match status" value="1"/>
</dbReference>
<keyword evidence="5" id="KW-0539">Nucleus</keyword>
<dbReference type="PANTHER" id="PTHR47424:SF3">
    <property type="entry name" value="REGULATORY PROTEIN GAL4"/>
    <property type="match status" value="1"/>
</dbReference>
<dbReference type="Pfam" id="PF04082">
    <property type="entry name" value="Fungal_trans"/>
    <property type="match status" value="1"/>
</dbReference>
<evidence type="ECO:0000256" key="2">
    <source>
        <dbReference type="ARBA" id="ARBA00023015"/>
    </source>
</evidence>
<keyword evidence="1" id="KW-0479">Metal-binding</keyword>
<dbReference type="GO" id="GO:0000981">
    <property type="term" value="F:DNA-binding transcription factor activity, RNA polymerase II-specific"/>
    <property type="evidence" value="ECO:0007669"/>
    <property type="project" value="InterPro"/>
</dbReference>
<sequence>MPPSTGRRRKISLACEPCRVRKSRCDGGKPICATCQHRRLPLSRCVYTIEQNARMASNDEYISALHERIRQLEGAVRAQAESSQSSPQASGVPGDLGSRTGTPVRTTTEPPPEVAGAPSLRLPSPPATDTATRHVYCRDEAPKNQHARSVDSRITAMGTVASEDSLDGDITPRDEFYGNSSAASFIKETCNGVMTLNEVLNPPRSPPTRPRVGCAPSPRYWHNSASFTLPPRALADHLVARYFDRVFYLYPFIHRPSFDKAYRSLWEPAGLGHPPERPFADPDPDHSPFLGLGSSPNAGADSIVFHCALNAMFALGCHFSDWIGNDRDITALVFLNRSKSLMTLDFLESDPLGVVQALLIMTLFLQSTPFAGRCWNSVGIACRLAQGAGLHSESGGSGRPPLEKEMRRRVWHGCVVLDMLVSMTFGRPTMTTHASNVPLPSLTDEGDDARAAAGPEAPSRIGYFTQSIRLSMILEKILDRVYQPWRGKSRRDEAHHSSNFDAIIELDSDLASFEASVPGFLAWTGEGVIPASGFELLGLMQRNVLKGRFFYVRLMLHRPLLSGLWTSHRQQTSGAAAGGSGSDSSCSANALRSSLTVQCGSSCVRCAMDLLDLTYSTFEAQHGTAWWWSALYASTAGLVLVMALSCPLLHTSLDIHSLETSWGVCRAILAQLANLNASVQKSLDLLDRFYSLTCADTSKSFCLNLHNT</sequence>
<reference evidence="8" key="1">
    <citation type="journal article" date="2021" name="Nat. Commun.">
        <title>Genetic determinants of endophytism in the Arabidopsis root mycobiome.</title>
        <authorList>
            <person name="Mesny F."/>
            <person name="Miyauchi S."/>
            <person name="Thiergart T."/>
            <person name="Pickel B."/>
            <person name="Atanasova L."/>
            <person name="Karlsson M."/>
            <person name="Huettel B."/>
            <person name="Barry K.W."/>
            <person name="Haridas S."/>
            <person name="Chen C."/>
            <person name="Bauer D."/>
            <person name="Andreopoulos W."/>
            <person name="Pangilinan J."/>
            <person name="LaButti K."/>
            <person name="Riley R."/>
            <person name="Lipzen A."/>
            <person name="Clum A."/>
            <person name="Drula E."/>
            <person name="Henrissat B."/>
            <person name="Kohler A."/>
            <person name="Grigoriev I.V."/>
            <person name="Martin F.M."/>
            <person name="Hacquard S."/>
        </authorList>
    </citation>
    <scope>NUCLEOTIDE SEQUENCE</scope>
    <source>
        <strain evidence="8">MPI-CAGE-CH-0230</strain>
    </source>
</reference>
<dbReference type="EMBL" id="JAGTJQ010000006">
    <property type="protein sequence ID" value="KAH7029927.1"/>
    <property type="molecule type" value="Genomic_DNA"/>
</dbReference>
<dbReference type="CDD" id="cd00067">
    <property type="entry name" value="GAL4"/>
    <property type="match status" value="1"/>
</dbReference>
<accession>A0A9P8Y5G8</accession>
<proteinExistence type="predicted"/>
<dbReference type="RefSeq" id="XP_046012215.1">
    <property type="nucleotide sequence ID" value="XM_046148284.1"/>
</dbReference>
<organism evidence="8 9">
    <name type="scientific">Microdochium trichocladiopsis</name>
    <dbReference type="NCBI Taxonomy" id="1682393"/>
    <lineage>
        <taxon>Eukaryota</taxon>
        <taxon>Fungi</taxon>
        <taxon>Dikarya</taxon>
        <taxon>Ascomycota</taxon>
        <taxon>Pezizomycotina</taxon>
        <taxon>Sordariomycetes</taxon>
        <taxon>Xylariomycetidae</taxon>
        <taxon>Xylariales</taxon>
        <taxon>Microdochiaceae</taxon>
        <taxon>Microdochium</taxon>
    </lineage>
</organism>
<dbReference type="InterPro" id="IPR051127">
    <property type="entry name" value="Fungal_SecMet_Regulators"/>
</dbReference>
<keyword evidence="9" id="KW-1185">Reference proteome</keyword>
<dbReference type="Pfam" id="PF00172">
    <property type="entry name" value="Zn_clus"/>
    <property type="match status" value="1"/>
</dbReference>
<protein>
    <submittedName>
        <fullName evidence="8">Fungal-specific transcription factor domain-containing protein</fullName>
    </submittedName>
</protein>
<feature type="region of interest" description="Disordered" evidence="6">
    <location>
        <begin position="75"/>
        <end position="130"/>
    </location>
</feature>
<dbReference type="GO" id="GO:0006351">
    <property type="term" value="P:DNA-templated transcription"/>
    <property type="evidence" value="ECO:0007669"/>
    <property type="project" value="InterPro"/>
</dbReference>
<gene>
    <name evidence="8" type="ORF">B0I36DRAFT_135828</name>
</gene>
<evidence type="ECO:0000256" key="5">
    <source>
        <dbReference type="ARBA" id="ARBA00023242"/>
    </source>
</evidence>
<feature type="compositionally biased region" description="Low complexity" evidence="6">
    <location>
        <begin position="78"/>
        <end position="90"/>
    </location>
</feature>
<feature type="region of interest" description="Disordered" evidence="6">
    <location>
        <begin position="434"/>
        <end position="454"/>
    </location>
</feature>
<evidence type="ECO:0000313" key="9">
    <source>
        <dbReference type="Proteomes" id="UP000756346"/>
    </source>
</evidence>
<dbReference type="SUPFAM" id="SSF57701">
    <property type="entry name" value="Zn2/Cys6 DNA-binding domain"/>
    <property type="match status" value="1"/>
</dbReference>
<dbReference type="CDD" id="cd12148">
    <property type="entry name" value="fungal_TF_MHR"/>
    <property type="match status" value="1"/>
</dbReference>
<dbReference type="GeneID" id="70177830"/>
<keyword evidence="2" id="KW-0805">Transcription regulation</keyword>
<evidence type="ECO:0000256" key="1">
    <source>
        <dbReference type="ARBA" id="ARBA00022723"/>
    </source>
</evidence>
<dbReference type="GO" id="GO:0008270">
    <property type="term" value="F:zinc ion binding"/>
    <property type="evidence" value="ECO:0007669"/>
    <property type="project" value="InterPro"/>
</dbReference>
<keyword evidence="4" id="KW-0804">Transcription</keyword>
<dbReference type="GO" id="GO:0000978">
    <property type="term" value="F:RNA polymerase II cis-regulatory region sequence-specific DNA binding"/>
    <property type="evidence" value="ECO:0007669"/>
    <property type="project" value="TreeGrafter"/>
</dbReference>
<evidence type="ECO:0000256" key="4">
    <source>
        <dbReference type="ARBA" id="ARBA00023163"/>
    </source>
</evidence>
<name>A0A9P8Y5G8_9PEZI</name>
<dbReference type="InterPro" id="IPR001138">
    <property type="entry name" value="Zn2Cys6_DnaBD"/>
</dbReference>
<evidence type="ECO:0000256" key="6">
    <source>
        <dbReference type="SAM" id="MobiDB-lite"/>
    </source>
</evidence>
<dbReference type="GO" id="GO:0000435">
    <property type="term" value="P:positive regulation of transcription from RNA polymerase II promoter by galactose"/>
    <property type="evidence" value="ECO:0007669"/>
    <property type="project" value="TreeGrafter"/>
</dbReference>
<dbReference type="PANTHER" id="PTHR47424">
    <property type="entry name" value="REGULATORY PROTEIN GAL4"/>
    <property type="match status" value="1"/>
</dbReference>
<dbReference type="OrthoDB" id="424974at2759"/>
<dbReference type="GO" id="GO:0005634">
    <property type="term" value="C:nucleus"/>
    <property type="evidence" value="ECO:0007669"/>
    <property type="project" value="TreeGrafter"/>
</dbReference>
<keyword evidence="3" id="KW-0238">DNA-binding</keyword>
<dbReference type="Gene3D" id="4.10.240.10">
    <property type="entry name" value="Zn(2)-C6 fungal-type DNA-binding domain"/>
    <property type="match status" value="1"/>
</dbReference>
<evidence type="ECO:0000313" key="8">
    <source>
        <dbReference type="EMBL" id="KAH7029927.1"/>
    </source>
</evidence>